<dbReference type="GO" id="GO:0005524">
    <property type="term" value="F:ATP binding"/>
    <property type="evidence" value="ECO:0007669"/>
    <property type="project" value="UniProtKB-KW"/>
</dbReference>
<dbReference type="EMBL" id="CP002480">
    <property type="protein sequence ID" value="ADW68739.1"/>
    <property type="molecule type" value="Genomic_DNA"/>
</dbReference>
<dbReference type="SUPFAM" id="SSF53067">
    <property type="entry name" value="Actin-like ATPase domain"/>
    <property type="match status" value="2"/>
</dbReference>
<evidence type="ECO:0000256" key="3">
    <source>
        <dbReference type="ARBA" id="ARBA00022741"/>
    </source>
</evidence>
<dbReference type="eggNOG" id="COG0282">
    <property type="taxonomic scope" value="Bacteria"/>
</dbReference>
<comment type="subcellular location">
    <subcellularLocation>
        <location evidence="6">Cytoplasm</location>
    </subcellularLocation>
</comment>
<comment type="pathway">
    <text evidence="6">Metabolic intermediate biosynthesis; acetyl-CoA biosynthesis; acetyl-CoA from acetate: step 1/2.</text>
</comment>
<reference evidence="9" key="1">
    <citation type="submission" date="2011-01" db="EMBL/GenBank/DDBJ databases">
        <title>Complete sequence of chromosome of Acidobacterium sp. MP5ACTX9.</title>
        <authorList>
            <consortium name="US DOE Joint Genome Institute"/>
            <person name="Lucas S."/>
            <person name="Copeland A."/>
            <person name="Lapidus A."/>
            <person name="Cheng J.-F."/>
            <person name="Goodwin L."/>
            <person name="Pitluck S."/>
            <person name="Teshima H."/>
            <person name="Detter J.C."/>
            <person name="Han C."/>
            <person name="Tapia R."/>
            <person name="Land M."/>
            <person name="Hauser L."/>
            <person name="Kyrpides N."/>
            <person name="Ivanova N."/>
            <person name="Ovchinnikova G."/>
            <person name="Pagani I."/>
            <person name="Rawat S.R."/>
            <person name="Mannisto M."/>
            <person name="Haggblom M.M."/>
            <person name="Woyke T."/>
        </authorList>
    </citation>
    <scope>NUCLEOTIDE SEQUENCE [LARGE SCALE GENOMIC DNA]</scope>
    <source>
        <strain evidence="9">MP5ACTX9</strain>
    </source>
</reference>
<dbReference type="InterPro" id="IPR000890">
    <property type="entry name" value="Aliphatic_acid_kin_short-chain"/>
</dbReference>
<keyword evidence="6" id="KW-0963">Cytoplasm</keyword>
<feature type="active site" description="Proton donor/acceptor" evidence="6">
    <location>
        <position position="115"/>
    </location>
</feature>
<feature type="binding site" evidence="6">
    <location>
        <position position="347"/>
    </location>
    <ligand>
        <name>Mg(2+)</name>
        <dbReference type="ChEBI" id="CHEBI:18420"/>
    </ligand>
</feature>
<dbReference type="InterPro" id="IPR043129">
    <property type="entry name" value="ATPase_NBD"/>
</dbReference>
<dbReference type="Gene3D" id="3.30.420.40">
    <property type="match status" value="3"/>
</dbReference>
<feature type="site" description="Transition state stabilizer" evidence="6">
    <location>
        <position position="203"/>
    </location>
</feature>
<feature type="binding site" evidence="6">
    <location>
        <position position="7"/>
    </location>
    <ligand>
        <name>Mg(2+)</name>
        <dbReference type="ChEBI" id="CHEBI:18420"/>
    </ligand>
</feature>
<comment type="subunit">
    <text evidence="6">Homodimer.</text>
</comment>
<dbReference type="PANTHER" id="PTHR21060:SF15">
    <property type="entry name" value="ACETATE KINASE-RELATED"/>
    <property type="match status" value="1"/>
</dbReference>
<comment type="cofactor">
    <cofactor evidence="6">
        <name>Mg(2+)</name>
        <dbReference type="ChEBI" id="CHEBI:18420"/>
    </cofactor>
    <cofactor evidence="6">
        <name>Mn(2+)</name>
        <dbReference type="ChEBI" id="CHEBI:29035"/>
    </cofactor>
    <text evidence="6">Mg(2+). Can also accept Mn(2+).</text>
</comment>
<evidence type="ECO:0000313" key="8">
    <source>
        <dbReference type="EMBL" id="ADW68739.1"/>
    </source>
</evidence>
<dbReference type="PIRSF" id="PIRSF000722">
    <property type="entry name" value="Acetate_prop_kin"/>
    <property type="match status" value="1"/>
</dbReference>
<dbReference type="AlphaFoldDB" id="E8WYB2"/>
<comment type="similarity">
    <text evidence="1 6 7">Belongs to the acetokinase family.</text>
</comment>
<dbReference type="OrthoDB" id="9802453at2"/>
<dbReference type="PROSITE" id="PS01075">
    <property type="entry name" value="ACETATE_KINASE_1"/>
    <property type="match status" value="1"/>
</dbReference>
<dbReference type="HOGENOM" id="CLU_020352_0_0_0"/>
<evidence type="ECO:0000256" key="2">
    <source>
        <dbReference type="ARBA" id="ARBA00022679"/>
    </source>
</evidence>
<accession>E8WYB2</accession>
<comment type="function">
    <text evidence="6">Catalyzes the formation of acetyl phosphate from acetate and ATP. Can also catalyze the reverse reaction.</text>
</comment>
<evidence type="ECO:0000313" key="9">
    <source>
        <dbReference type="Proteomes" id="UP000000343"/>
    </source>
</evidence>
<dbReference type="PANTHER" id="PTHR21060">
    <property type="entry name" value="ACETATE KINASE"/>
    <property type="match status" value="1"/>
</dbReference>
<dbReference type="GO" id="GO:0008776">
    <property type="term" value="F:acetate kinase activity"/>
    <property type="evidence" value="ECO:0007669"/>
    <property type="project" value="UniProtKB-UniRule"/>
</dbReference>
<feature type="binding site" evidence="6">
    <location>
        <position position="14"/>
    </location>
    <ligand>
        <name>ATP</name>
        <dbReference type="ChEBI" id="CHEBI:30616"/>
    </ligand>
</feature>
<keyword evidence="5 6" id="KW-0067">ATP-binding</keyword>
<dbReference type="GO" id="GO:0006085">
    <property type="term" value="P:acetyl-CoA biosynthetic process"/>
    <property type="evidence" value="ECO:0007669"/>
    <property type="project" value="UniProtKB-UniRule"/>
</dbReference>
<feature type="site" description="Transition state stabilizer" evidence="6">
    <location>
        <position position="146"/>
    </location>
</feature>
<organism evidence="9">
    <name type="scientific">Granulicella tundricola (strain ATCC BAA-1859 / DSM 23138 / MP5ACTX9)</name>
    <dbReference type="NCBI Taxonomy" id="1198114"/>
    <lineage>
        <taxon>Bacteria</taxon>
        <taxon>Pseudomonadati</taxon>
        <taxon>Acidobacteriota</taxon>
        <taxon>Terriglobia</taxon>
        <taxon>Terriglobales</taxon>
        <taxon>Acidobacteriaceae</taxon>
        <taxon>Granulicella</taxon>
    </lineage>
</organism>
<dbReference type="EC" id="2.7.2.1" evidence="6"/>
<dbReference type="HAMAP" id="MF_00020">
    <property type="entry name" value="Acetate_kinase"/>
    <property type="match status" value="1"/>
</dbReference>
<feature type="binding site" evidence="6">
    <location>
        <begin position="293"/>
        <end position="297"/>
    </location>
    <ligand>
        <name>ATP</name>
        <dbReference type="ChEBI" id="CHEBI:30616"/>
    </ligand>
</feature>
<proteinExistence type="inferred from homology"/>
<comment type="caution">
    <text evidence="6">Lacks conserved residue(s) required for the propagation of feature annotation.</text>
</comment>
<feature type="binding site" evidence="6">
    <location>
        <begin position="170"/>
        <end position="174"/>
    </location>
    <ligand>
        <name>ATP</name>
        <dbReference type="ChEBI" id="CHEBI:30616"/>
    </ligand>
</feature>
<keyword evidence="6" id="KW-0460">Magnesium</keyword>
<protein>
    <recommendedName>
        <fullName evidence="6">Acetate kinase</fullName>
        <ecNumber evidence="6">2.7.2.1</ecNumber>
    </recommendedName>
    <alternativeName>
        <fullName evidence="6">Acetokinase</fullName>
    </alternativeName>
</protein>
<dbReference type="RefSeq" id="WP_013580058.1">
    <property type="nucleotide sequence ID" value="NC_015064.1"/>
</dbReference>
<dbReference type="GO" id="GO:0006083">
    <property type="term" value="P:acetate metabolic process"/>
    <property type="evidence" value="ECO:0007669"/>
    <property type="project" value="TreeGrafter"/>
</dbReference>
<dbReference type="KEGG" id="acm:AciX9_1690"/>
<dbReference type="Proteomes" id="UP000000343">
    <property type="component" value="Chromosome"/>
</dbReference>
<evidence type="ECO:0000256" key="6">
    <source>
        <dbReference type="HAMAP-Rule" id="MF_00020"/>
    </source>
</evidence>
<dbReference type="Pfam" id="PF00871">
    <property type="entry name" value="Acetate_kinase"/>
    <property type="match status" value="1"/>
</dbReference>
<dbReference type="GO" id="GO:0005737">
    <property type="term" value="C:cytoplasm"/>
    <property type="evidence" value="ECO:0007669"/>
    <property type="project" value="UniProtKB-SubCell"/>
</dbReference>
<keyword evidence="4 6" id="KW-0418">Kinase</keyword>
<name>E8WYB2_GRATM</name>
<evidence type="ECO:0000256" key="7">
    <source>
        <dbReference type="RuleBase" id="RU003835"/>
    </source>
</evidence>
<sequence length="371" mass="39971">MLILVLNSGSSSLKFSVFDSERSDEPILQGELHGPALDCVDQVFTRVADLTLDAIGYRVVHPGPKLDRHQRITPEVLQALDAASGFAPLHDPEAVSIIRGGLARYPQLPHFACFDTIFHQTMPTEANTYPIPKSYRDAGVRRYGFHGLACESVVNQLQQTGVPKRLIIAHLGSGCSVTAVVEGRSIDTSMGLTPTGGVVMGTRPGDLDPDLILHLIRQVGGDVEKVEKDLNHASGLAALSGLPNDMKAIRKAAQAGNGDAVLALKVFTRSVRKSIGAYSWLMGGVDAIAFSGGIGEHDAASREEILVELAEQGIEIDSALNNAEQNGMRRVNAPGSNTGIFIVPAQEDLMIANHVKRMMIEETYDDDRRFC</sequence>
<dbReference type="STRING" id="1198114.AciX9_1690"/>
<keyword evidence="6" id="KW-0479">Metal-binding</keyword>
<dbReference type="PaxDb" id="1198114-AciX9_1690"/>
<dbReference type="UniPathway" id="UPA00340">
    <property type="reaction ID" value="UER00458"/>
</dbReference>
<evidence type="ECO:0000256" key="1">
    <source>
        <dbReference type="ARBA" id="ARBA00008748"/>
    </source>
</evidence>
<evidence type="ECO:0000256" key="4">
    <source>
        <dbReference type="ARBA" id="ARBA00022777"/>
    </source>
</evidence>
<dbReference type="PROSITE" id="PS01076">
    <property type="entry name" value="ACETATE_KINASE_2"/>
    <property type="match status" value="1"/>
</dbReference>
<comment type="catalytic activity">
    <reaction evidence="6">
        <text>acetate + ATP = acetyl phosphate + ADP</text>
        <dbReference type="Rhea" id="RHEA:11352"/>
        <dbReference type="ChEBI" id="CHEBI:22191"/>
        <dbReference type="ChEBI" id="CHEBI:30089"/>
        <dbReference type="ChEBI" id="CHEBI:30616"/>
        <dbReference type="ChEBI" id="CHEBI:456216"/>
        <dbReference type="EC" id="2.7.2.1"/>
    </reaction>
</comment>
<dbReference type="InterPro" id="IPR023865">
    <property type="entry name" value="Aliphatic_acid_kinase_CS"/>
</dbReference>
<dbReference type="PRINTS" id="PR00471">
    <property type="entry name" value="ACETATEKNASE"/>
</dbReference>
<feature type="binding site" evidence="6">
    <location>
        <position position="58"/>
    </location>
    <ligand>
        <name>substrate</name>
    </ligand>
</feature>
<dbReference type="InterPro" id="IPR004372">
    <property type="entry name" value="Ac/propionate_kinase"/>
</dbReference>
<keyword evidence="3 6" id="KW-0547">Nucleotide-binding</keyword>
<dbReference type="GO" id="GO:0000287">
    <property type="term" value="F:magnesium ion binding"/>
    <property type="evidence" value="ECO:0007669"/>
    <property type="project" value="UniProtKB-UniRule"/>
</dbReference>
<gene>
    <name evidence="6" type="primary">ackA</name>
    <name evidence="8" type="ordered locus">AciX9_1690</name>
</gene>
<keyword evidence="9" id="KW-1185">Reference proteome</keyword>
<keyword evidence="2 6" id="KW-0808">Transferase</keyword>
<evidence type="ECO:0000256" key="5">
    <source>
        <dbReference type="ARBA" id="ARBA00022840"/>
    </source>
</evidence>